<evidence type="ECO:0008006" key="3">
    <source>
        <dbReference type="Google" id="ProtNLM"/>
    </source>
</evidence>
<dbReference type="AlphaFoldDB" id="X0XQH5"/>
<dbReference type="InterPro" id="IPR010331">
    <property type="entry name" value="ExoD"/>
</dbReference>
<sequence length="109" mass="11710">SAKMVALIRKRGIPFLRLIERFSKPRFGGLSERRLTRFILGIVILPVAIVMLIPIPFTNTVFSGAILLIGIGLANDDELFMLGGALVGLTAVAVVVTLLIVGGLALYHL</sequence>
<feature type="transmembrane region" description="Helical" evidence="1">
    <location>
        <begin position="40"/>
        <end position="73"/>
    </location>
</feature>
<accession>X0XQH5</accession>
<keyword evidence="1" id="KW-0812">Transmembrane</keyword>
<dbReference type="Pfam" id="PF06055">
    <property type="entry name" value="ExoD"/>
    <property type="match status" value="1"/>
</dbReference>
<dbReference type="PANTHER" id="PTHR41795">
    <property type="entry name" value="EXOPOLYSACCHARIDE SYNTHESIS PROTEIN"/>
    <property type="match status" value="1"/>
</dbReference>
<feature type="non-terminal residue" evidence="2">
    <location>
        <position position="1"/>
    </location>
</feature>
<keyword evidence="1" id="KW-0472">Membrane</keyword>
<reference evidence="2" key="1">
    <citation type="journal article" date="2014" name="Front. Microbiol.">
        <title>High frequency of phylogenetically diverse reductive dehalogenase-homologous genes in deep subseafloor sedimentary metagenomes.</title>
        <authorList>
            <person name="Kawai M."/>
            <person name="Futagami T."/>
            <person name="Toyoda A."/>
            <person name="Takaki Y."/>
            <person name="Nishi S."/>
            <person name="Hori S."/>
            <person name="Arai W."/>
            <person name="Tsubouchi T."/>
            <person name="Morono Y."/>
            <person name="Uchiyama I."/>
            <person name="Ito T."/>
            <person name="Fujiyama A."/>
            <person name="Inagaki F."/>
            <person name="Takami H."/>
        </authorList>
    </citation>
    <scope>NUCLEOTIDE SEQUENCE</scope>
    <source>
        <strain evidence="2">Expedition CK06-06</strain>
    </source>
</reference>
<name>X0XQH5_9ZZZZ</name>
<dbReference type="EMBL" id="BARS01051440">
    <property type="protein sequence ID" value="GAG45439.1"/>
    <property type="molecule type" value="Genomic_DNA"/>
</dbReference>
<protein>
    <recommendedName>
        <fullName evidence="3">Exopolysaccharide synthesis, ExoD</fullName>
    </recommendedName>
</protein>
<comment type="caution">
    <text evidence="2">The sequence shown here is derived from an EMBL/GenBank/DDBJ whole genome shotgun (WGS) entry which is preliminary data.</text>
</comment>
<feature type="transmembrane region" description="Helical" evidence="1">
    <location>
        <begin position="79"/>
        <end position="107"/>
    </location>
</feature>
<evidence type="ECO:0000313" key="2">
    <source>
        <dbReference type="EMBL" id="GAG45439.1"/>
    </source>
</evidence>
<organism evidence="2">
    <name type="scientific">marine sediment metagenome</name>
    <dbReference type="NCBI Taxonomy" id="412755"/>
    <lineage>
        <taxon>unclassified sequences</taxon>
        <taxon>metagenomes</taxon>
        <taxon>ecological metagenomes</taxon>
    </lineage>
</organism>
<keyword evidence="1" id="KW-1133">Transmembrane helix</keyword>
<evidence type="ECO:0000256" key="1">
    <source>
        <dbReference type="SAM" id="Phobius"/>
    </source>
</evidence>
<proteinExistence type="predicted"/>
<gene>
    <name evidence="2" type="ORF">S01H1_76627</name>
</gene>
<dbReference type="PANTHER" id="PTHR41795:SF1">
    <property type="entry name" value="EXOPOLYSACCHARIDE SYNTHESIS PROTEIN"/>
    <property type="match status" value="1"/>
</dbReference>